<dbReference type="Proteomes" id="UP000831796">
    <property type="component" value="Chromosome"/>
</dbReference>
<proteinExistence type="predicted"/>
<name>A0A8T9Q9S7_9BACT</name>
<dbReference type="RefSeq" id="WP_244676236.1">
    <property type="nucleotide sequence ID" value="NZ_CP095046.1"/>
</dbReference>
<evidence type="ECO:0000313" key="3">
    <source>
        <dbReference type="Proteomes" id="UP000831796"/>
    </source>
</evidence>
<dbReference type="EMBL" id="CP095046">
    <property type="protein sequence ID" value="UOQ72878.1"/>
    <property type="molecule type" value="Genomic_DNA"/>
</dbReference>
<gene>
    <name evidence="2" type="ORF">MUN79_02495</name>
</gene>
<feature type="compositionally biased region" description="Basic and acidic residues" evidence="1">
    <location>
        <begin position="185"/>
        <end position="203"/>
    </location>
</feature>
<dbReference type="KEGG" id="hcu:MUN79_02495"/>
<reference evidence="2" key="1">
    <citation type="submission" date="2022-04" db="EMBL/GenBank/DDBJ databases">
        <title>Hymenobacter sp. isolated from the air.</title>
        <authorList>
            <person name="Won M."/>
            <person name="Lee C.-M."/>
            <person name="Woen H.-Y."/>
            <person name="Kwon S.-W."/>
        </authorList>
    </citation>
    <scope>NUCLEOTIDE SEQUENCE</scope>
    <source>
        <strain evidence="2">5116S-3</strain>
    </source>
</reference>
<organism evidence="2 3">
    <name type="scientific">Hymenobacter cellulosilyticus</name>
    <dbReference type="NCBI Taxonomy" id="2932248"/>
    <lineage>
        <taxon>Bacteria</taxon>
        <taxon>Pseudomonadati</taxon>
        <taxon>Bacteroidota</taxon>
        <taxon>Cytophagia</taxon>
        <taxon>Cytophagales</taxon>
        <taxon>Hymenobacteraceae</taxon>
        <taxon>Hymenobacter</taxon>
    </lineage>
</organism>
<evidence type="ECO:0000313" key="2">
    <source>
        <dbReference type="EMBL" id="UOQ72878.1"/>
    </source>
</evidence>
<dbReference type="AlphaFoldDB" id="A0A8T9Q9S7"/>
<feature type="compositionally biased region" description="Basic and acidic residues" evidence="1">
    <location>
        <begin position="163"/>
        <end position="178"/>
    </location>
</feature>
<sequence length="253" mass="29721">MNDPDYVIKGTVYCLIDTDTEILKVEVKSFKNLFFKRLLNKESGTELVNVDNNTSTPPTEIEDCLNPRIYYETLKHFTDKDTDIEKILNDNEYNQDAKNSSEVFDLKDSEKKLIKGFFDKEQGENKVTFAKKYIEISKTEKFKNEEDPKWILEMKSAFKEKSFKESKIKQDSSTKEQLPKQGNELARKDQESNNKENNHDINNKEIISNSNTTNKEIIYQEDDIEEINYQEDEVIEDFTEDNSEINLDPEDNF</sequence>
<evidence type="ECO:0000256" key="1">
    <source>
        <dbReference type="SAM" id="MobiDB-lite"/>
    </source>
</evidence>
<protein>
    <submittedName>
        <fullName evidence="2">Uncharacterized protein</fullName>
    </submittedName>
</protein>
<keyword evidence="3" id="KW-1185">Reference proteome</keyword>
<accession>A0A8T9Q9S7</accession>
<feature type="region of interest" description="Disordered" evidence="1">
    <location>
        <begin position="163"/>
        <end position="217"/>
    </location>
</feature>